<dbReference type="OrthoDB" id="9766971at2"/>
<evidence type="ECO:0000313" key="5">
    <source>
        <dbReference type="EMBL" id="RRB01247.1"/>
    </source>
</evidence>
<reference evidence="5 6" key="1">
    <citation type="submission" date="2018-11" db="EMBL/GenBank/DDBJ databases">
        <authorList>
            <person name="Zhou Z."/>
            <person name="Wang G."/>
        </authorList>
    </citation>
    <scope>NUCLEOTIDE SEQUENCE [LARGE SCALE GENOMIC DNA]</scope>
    <source>
        <strain evidence="5 6">KCTC52004</strain>
    </source>
</reference>
<evidence type="ECO:0000256" key="3">
    <source>
        <dbReference type="ARBA" id="ARBA00022679"/>
    </source>
</evidence>
<evidence type="ECO:0000313" key="6">
    <source>
        <dbReference type="Proteomes" id="UP000271925"/>
    </source>
</evidence>
<dbReference type="SUPFAM" id="SSF53448">
    <property type="entry name" value="Nucleotide-diphospho-sugar transferases"/>
    <property type="match status" value="1"/>
</dbReference>
<dbReference type="GO" id="GO:0016757">
    <property type="term" value="F:glycosyltransferase activity"/>
    <property type="evidence" value="ECO:0007669"/>
    <property type="project" value="UniProtKB-KW"/>
</dbReference>
<dbReference type="InterPro" id="IPR029044">
    <property type="entry name" value="Nucleotide-diphossugar_trans"/>
</dbReference>
<dbReference type="RefSeq" id="WP_124877709.1">
    <property type="nucleotide sequence ID" value="NZ_RQJO01000010.1"/>
</dbReference>
<feature type="transmembrane region" description="Helical" evidence="4">
    <location>
        <begin position="6"/>
        <end position="27"/>
    </location>
</feature>
<comment type="caution">
    <text evidence="5">The sequence shown here is derived from an EMBL/GenBank/DDBJ whole genome shotgun (WGS) entry which is preliminary data.</text>
</comment>
<keyword evidence="4" id="KW-1133">Transmembrane helix</keyword>
<feature type="transmembrane region" description="Helical" evidence="4">
    <location>
        <begin position="359"/>
        <end position="380"/>
    </location>
</feature>
<proteinExistence type="inferred from homology"/>
<evidence type="ECO:0000256" key="4">
    <source>
        <dbReference type="SAM" id="Phobius"/>
    </source>
</evidence>
<dbReference type="CDD" id="cd06439">
    <property type="entry name" value="CESA_like_1"/>
    <property type="match status" value="1"/>
</dbReference>
<keyword evidence="6" id="KW-1185">Reference proteome</keyword>
<organism evidence="5 6">
    <name type="scientific">Larkinella rosea</name>
    <dbReference type="NCBI Taxonomy" id="2025312"/>
    <lineage>
        <taxon>Bacteria</taxon>
        <taxon>Pseudomonadati</taxon>
        <taxon>Bacteroidota</taxon>
        <taxon>Cytophagia</taxon>
        <taxon>Cytophagales</taxon>
        <taxon>Spirosomataceae</taxon>
        <taxon>Larkinella</taxon>
    </lineage>
</organism>
<dbReference type="Gene3D" id="3.90.550.10">
    <property type="entry name" value="Spore Coat Polysaccharide Biosynthesis Protein SpsA, Chain A"/>
    <property type="match status" value="1"/>
</dbReference>
<keyword evidence="4" id="KW-0472">Membrane</keyword>
<sequence>MEIVLAASAGLVLYTYIGYGLLVWLLVRIRGRRQPIDTPAVFTPEVTLIIPAYNELAFLPYKVANSFAQLYPTDRLHFLFVTEGSTDGSDDFLRKAYGASIAVLGGDVRRGKVAAMNRAMQQVTTELVIFTDANTVLNPEAVQNLVNQFRDPKVGAVAGEKRILTNDSESAAGSGEGLYWKYESFLKRLDAELHTIVGAAGELFAIRTELYEPVETDTILDDFIISLRIAGQGYRVAYEPEAYAMERPSFSIIDEQKRKIRIAAGGFQSIVRLKYLLNPFRYGWLTFEYVSHRVMRWAIAPLCLPVIFLANGFLAVQAFLSPSIWAHGWSLLFMLQCGFYGAAWVGYGLEKKQLKWKTLFVPFYFTFMNACILAGLMRYLKGAQSGTWEKVRRADEIRV</sequence>
<evidence type="ECO:0000256" key="2">
    <source>
        <dbReference type="ARBA" id="ARBA00022676"/>
    </source>
</evidence>
<keyword evidence="2" id="KW-0328">Glycosyltransferase</keyword>
<comment type="similarity">
    <text evidence="1">Belongs to the glycosyltransferase 2 family.</text>
</comment>
<dbReference type="EMBL" id="RQJO01000010">
    <property type="protein sequence ID" value="RRB01247.1"/>
    <property type="molecule type" value="Genomic_DNA"/>
</dbReference>
<dbReference type="PANTHER" id="PTHR43630">
    <property type="entry name" value="POLY-BETA-1,6-N-ACETYL-D-GLUCOSAMINE SYNTHASE"/>
    <property type="match status" value="1"/>
</dbReference>
<accession>A0A3P1BJD6</accession>
<gene>
    <name evidence="5" type="ORF">EHT25_24055</name>
</gene>
<dbReference type="AlphaFoldDB" id="A0A3P1BJD6"/>
<name>A0A3P1BJD6_9BACT</name>
<dbReference type="Pfam" id="PF13641">
    <property type="entry name" value="Glyco_tranf_2_3"/>
    <property type="match status" value="1"/>
</dbReference>
<dbReference type="PANTHER" id="PTHR43630:SF1">
    <property type="entry name" value="POLY-BETA-1,6-N-ACETYL-D-GLUCOSAMINE SYNTHASE"/>
    <property type="match status" value="1"/>
</dbReference>
<keyword evidence="3 5" id="KW-0808">Transferase</keyword>
<keyword evidence="4" id="KW-0812">Transmembrane</keyword>
<dbReference type="Proteomes" id="UP000271925">
    <property type="component" value="Unassembled WGS sequence"/>
</dbReference>
<feature type="transmembrane region" description="Helical" evidence="4">
    <location>
        <begin position="297"/>
        <end position="320"/>
    </location>
</feature>
<feature type="transmembrane region" description="Helical" evidence="4">
    <location>
        <begin position="326"/>
        <end position="347"/>
    </location>
</feature>
<protein>
    <submittedName>
        <fullName evidence="5">Glycosyltransferase family 2 protein</fullName>
    </submittedName>
</protein>
<evidence type="ECO:0000256" key="1">
    <source>
        <dbReference type="ARBA" id="ARBA00006739"/>
    </source>
</evidence>